<keyword evidence="2" id="KW-0812">Transmembrane</keyword>
<name>A0A0M0JYY3_9EUKA</name>
<comment type="caution">
    <text evidence="3">The sequence shown here is derived from an EMBL/GenBank/DDBJ whole genome shotgun (WGS) entry which is preliminary data.</text>
</comment>
<evidence type="ECO:0000256" key="2">
    <source>
        <dbReference type="SAM" id="Phobius"/>
    </source>
</evidence>
<dbReference type="EMBL" id="JWZX01002036">
    <property type="protein sequence ID" value="KOO31343.1"/>
    <property type="molecule type" value="Genomic_DNA"/>
</dbReference>
<accession>A0A0M0JYY3</accession>
<evidence type="ECO:0000313" key="3">
    <source>
        <dbReference type="EMBL" id="KOO31343.1"/>
    </source>
</evidence>
<keyword evidence="2" id="KW-0472">Membrane</keyword>
<reference evidence="4" key="1">
    <citation type="journal article" date="2015" name="PLoS Genet.">
        <title>Genome Sequence and Transcriptome Analyses of Chrysochromulina tobin: Metabolic Tools for Enhanced Algal Fitness in the Prominent Order Prymnesiales (Haptophyceae).</title>
        <authorList>
            <person name="Hovde B.T."/>
            <person name="Deodato C.R."/>
            <person name="Hunsperger H.M."/>
            <person name="Ryken S.A."/>
            <person name="Yost W."/>
            <person name="Jha R.K."/>
            <person name="Patterson J."/>
            <person name="Monnat R.J. Jr."/>
            <person name="Barlow S.B."/>
            <person name="Starkenburg S.R."/>
            <person name="Cattolico R.A."/>
        </authorList>
    </citation>
    <scope>NUCLEOTIDE SEQUENCE</scope>
    <source>
        <strain evidence="4">CCMP291</strain>
    </source>
</reference>
<proteinExistence type="predicted"/>
<feature type="region of interest" description="Disordered" evidence="1">
    <location>
        <begin position="1"/>
        <end position="26"/>
    </location>
</feature>
<feature type="transmembrane region" description="Helical" evidence="2">
    <location>
        <begin position="45"/>
        <end position="64"/>
    </location>
</feature>
<keyword evidence="4" id="KW-1185">Reference proteome</keyword>
<dbReference type="Proteomes" id="UP000037460">
    <property type="component" value="Unassembled WGS sequence"/>
</dbReference>
<feature type="compositionally biased region" description="Basic and acidic residues" evidence="1">
    <location>
        <begin position="1"/>
        <end position="15"/>
    </location>
</feature>
<dbReference type="AlphaFoldDB" id="A0A0M0JYY3"/>
<protein>
    <recommendedName>
        <fullName evidence="5">Endonuclease/exonuclease/phosphatase domain-containing protein</fullName>
    </recommendedName>
</protein>
<gene>
    <name evidence="3" type="ORF">Ctob_005486</name>
</gene>
<feature type="compositionally biased region" description="Acidic residues" evidence="1">
    <location>
        <begin position="17"/>
        <end position="26"/>
    </location>
</feature>
<evidence type="ECO:0000256" key="1">
    <source>
        <dbReference type="SAM" id="MobiDB-lite"/>
    </source>
</evidence>
<keyword evidence="2" id="KW-1133">Transmembrane helix</keyword>
<sequence length="570" mass="62809">MDRPGDRPMRNRMVSEDSCEDSCEDTDGELLDAAPRRKPQSRARWLGLSCCFFASVGLMMHGLLREWTDAGVLNVVTWNIAAINNNPFEYWITHNDADYNKLMEDVQTFIDAPGERDVLVSQVFTPAMFGELKALMGARQWPGLDAVEERWTSDLSQRKIISGFLKDSALGEKRLTSMPDRVTNTINVAGGGVANRPTVINCFGGDMSSIPSWWAEWKGFMFEKALALPGRDGGVTQTIPASMLAKIKRSKYPAITEAEENISVPLQTLAQAIFDAVLVHVVNSVSPGAKWQRLQQQMCDALNRRKNERTLAILARTYSDATIIFLQETASVFVKTTEAHPTLASRFFLAKAATLDAKRDQNSIVLLSRAFFNEATLAEHTSAVMGGFDKSVPVADGDLLVVSVDDLMGRKYLLASFHGDTNGLATLPVLAALHKLALTMPEHRLVFGLDANTYEVGSGSKQGVAEFATAFVLDGYTSCWGDRPDPKSDTTYNARTFLQPQLQKAARIDEKVSKGDKNPKDFILFSKNAFTLQAATKDNTGERRYITDMVFPTLSFPSDHGIVAASLAVR</sequence>
<evidence type="ECO:0008006" key="5">
    <source>
        <dbReference type="Google" id="ProtNLM"/>
    </source>
</evidence>
<organism evidence="3 4">
    <name type="scientific">Chrysochromulina tobinii</name>
    <dbReference type="NCBI Taxonomy" id="1460289"/>
    <lineage>
        <taxon>Eukaryota</taxon>
        <taxon>Haptista</taxon>
        <taxon>Haptophyta</taxon>
        <taxon>Prymnesiophyceae</taxon>
        <taxon>Prymnesiales</taxon>
        <taxon>Chrysochromulinaceae</taxon>
        <taxon>Chrysochromulina</taxon>
    </lineage>
</organism>
<dbReference type="OrthoDB" id="497840at2759"/>
<evidence type="ECO:0000313" key="4">
    <source>
        <dbReference type="Proteomes" id="UP000037460"/>
    </source>
</evidence>